<dbReference type="InterPro" id="IPR035372">
    <property type="entry name" value="MCD_N"/>
</dbReference>
<evidence type="ECO:0000259" key="1">
    <source>
        <dbReference type="Pfam" id="PF05292"/>
    </source>
</evidence>
<feature type="domain" description="Malonyl-CoA decarboxylase C-terminal" evidence="1">
    <location>
        <begin position="163"/>
        <end position="407"/>
    </location>
</feature>
<dbReference type="Gene3D" id="1.20.140.90">
    <property type="entry name" value="Malonyl-CoA decarboxylase, oligemerization domain"/>
    <property type="match status" value="1"/>
</dbReference>
<dbReference type="PANTHER" id="PTHR28641:SF1">
    <property type="entry name" value="MALONYL-COA DECARBOXYLASE, MITOCHONDRIAL"/>
    <property type="match status" value="1"/>
</dbReference>
<sequence>MSFNSWMNSIVDAGRDLLLRSAKDNKNGKDIAELCRDLCSNKGEAMGTALACAVVNAYNDMSDEEKFSFFTLLIDDYSADSRDILRCAESYRGDSSEQNLNALKQAIASPRLQLFRRINMSATGTPTLVQMRSYLQRLLKDNPSLRPIDDDLKYLLKSWFNRGFLKIRSIDWKTPAHILEKLIAYEAVHEMNGWDDLRRRLADDRRCFAFFHPALEDEPLIFVEVALVKGLATAVQPLLAPKVDDQHNVEADTAIFYSISNCQPGLKGISFGNFLIKQVVMELQQELPTLKQFSTLSPIPGFRRWLDKALAEDQPTLISADDKQSLKVLSQDGWQQDNETNETLKPLLLRLCAHYLNNEKRGAAPLDPVARFHLGNGAQIGQLNWLGDTSANGLKQSAAMLVNYRYELSKVEENHEAYVNDNKIACAKKVLELIEG</sequence>
<gene>
    <name evidence="3" type="ORF">SIN8267_01267</name>
</gene>
<dbReference type="Proteomes" id="UP000838100">
    <property type="component" value="Unassembled WGS sequence"/>
</dbReference>
<name>A0ABM9AE09_9GAMM</name>
<feature type="domain" description="Malonyl-CoA decarboxylase N-terminal" evidence="2">
    <location>
        <begin position="77"/>
        <end position="160"/>
    </location>
</feature>
<dbReference type="EMBL" id="CAKLPX010000001">
    <property type="protein sequence ID" value="CAH0991165.1"/>
    <property type="molecule type" value="Genomic_DNA"/>
</dbReference>
<protein>
    <recommendedName>
        <fullName evidence="5">Decarboxylase</fullName>
    </recommendedName>
</protein>
<keyword evidence="4" id="KW-1185">Reference proteome</keyword>
<reference evidence="3" key="1">
    <citation type="submission" date="2021-12" db="EMBL/GenBank/DDBJ databases">
        <authorList>
            <person name="Rodrigo-Torres L."/>
            <person name="Arahal R. D."/>
            <person name="Lucena T."/>
        </authorList>
    </citation>
    <scope>NUCLEOTIDE SEQUENCE</scope>
    <source>
        <strain evidence="3">CECT 8267</strain>
    </source>
</reference>
<evidence type="ECO:0008006" key="5">
    <source>
        <dbReference type="Google" id="ProtNLM"/>
    </source>
</evidence>
<evidence type="ECO:0000259" key="2">
    <source>
        <dbReference type="Pfam" id="PF17408"/>
    </source>
</evidence>
<dbReference type="InterPro" id="IPR038351">
    <property type="entry name" value="MCD_N_sf"/>
</dbReference>
<evidence type="ECO:0000313" key="3">
    <source>
        <dbReference type="EMBL" id="CAH0991165.1"/>
    </source>
</evidence>
<comment type="caution">
    <text evidence="3">The sequence shown here is derived from an EMBL/GenBank/DDBJ whole genome shotgun (WGS) entry which is preliminary data.</text>
</comment>
<dbReference type="Pfam" id="PF05292">
    <property type="entry name" value="MCD"/>
    <property type="match status" value="1"/>
</dbReference>
<dbReference type="InterPro" id="IPR042303">
    <property type="entry name" value="Malonyl_CoA_deC_C_sf"/>
</dbReference>
<dbReference type="InterPro" id="IPR038917">
    <property type="entry name" value="Malonyl_CoA_deC"/>
</dbReference>
<organism evidence="3 4">
    <name type="scientific">Sinobacterium norvegicum</name>
    <dbReference type="NCBI Taxonomy" id="1641715"/>
    <lineage>
        <taxon>Bacteria</taxon>
        <taxon>Pseudomonadati</taxon>
        <taxon>Pseudomonadota</taxon>
        <taxon>Gammaproteobacteria</taxon>
        <taxon>Cellvibrionales</taxon>
        <taxon>Spongiibacteraceae</taxon>
        <taxon>Sinobacterium</taxon>
    </lineage>
</organism>
<evidence type="ECO:0000313" key="4">
    <source>
        <dbReference type="Proteomes" id="UP000838100"/>
    </source>
</evidence>
<dbReference type="Gene3D" id="3.40.630.150">
    <property type="entry name" value="Malonyl-CoA decarboxylase, catalytic domain"/>
    <property type="match status" value="1"/>
</dbReference>
<dbReference type="Pfam" id="PF17408">
    <property type="entry name" value="MCD_N"/>
    <property type="match status" value="1"/>
</dbReference>
<dbReference type="RefSeq" id="WP_237443822.1">
    <property type="nucleotide sequence ID" value="NZ_CAKLPX010000001.1"/>
</dbReference>
<dbReference type="InterPro" id="IPR007956">
    <property type="entry name" value="Malonyl_CoA_deC_C"/>
</dbReference>
<dbReference type="PANTHER" id="PTHR28641">
    <property type="match status" value="1"/>
</dbReference>
<proteinExistence type="predicted"/>
<accession>A0ABM9AE09</accession>